<evidence type="ECO:0000256" key="1">
    <source>
        <dbReference type="ARBA" id="ARBA00004442"/>
    </source>
</evidence>
<comment type="similarity">
    <text evidence="2">Belongs to the outer membrane factor (OMF) (TC 1.B.17) family.</text>
</comment>
<evidence type="ECO:0000256" key="5">
    <source>
        <dbReference type="ARBA" id="ARBA00022692"/>
    </source>
</evidence>
<dbReference type="SUPFAM" id="SSF56954">
    <property type="entry name" value="Outer membrane efflux proteins (OEP)"/>
    <property type="match status" value="1"/>
</dbReference>
<name>A0A1I3CQA4_9GAMM</name>
<dbReference type="GO" id="GO:0009279">
    <property type="term" value="C:cell outer membrane"/>
    <property type="evidence" value="ECO:0007669"/>
    <property type="project" value="UniProtKB-SubCell"/>
</dbReference>
<evidence type="ECO:0000256" key="6">
    <source>
        <dbReference type="ARBA" id="ARBA00023136"/>
    </source>
</evidence>
<dbReference type="AlphaFoldDB" id="A0A1I3CQA4"/>
<comment type="subcellular location">
    <subcellularLocation>
        <location evidence="1">Cell outer membrane</location>
    </subcellularLocation>
</comment>
<dbReference type="Proteomes" id="UP000199040">
    <property type="component" value="Unassembled WGS sequence"/>
</dbReference>
<dbReference type="InterPro" id="IPR051906">
    <property type="entry name" value="TolC-like"/>
</dbReference>
<evidence type="ECO:0000256" key="3">
    <source>
        <dbReference type="ARBA" id="ARBA00022448"/>
    </source>
</evidence>
<reference evidence="10 11" key="1">
    <citation type="submission" date="2016-10" db="EMBL/GenBank/DDBJ databases">
        <authorList>
            <person name="de Groot N.N."/>
        </authorList>
    </citation>
    <scope>NUCLEOTIDE SEQUENCE [LARGE SCALE GENOMIC DNA]</scope>
    <source>
        <strain evidence="10 11">CGMCC 1.6848</strain>
    </source>
</reference>
<feature type="chain" id="PRO_5011687322" evidence="9">
    <location>
        <begin position="24"/>
        <end position="487"/>
    </location>
</feature>
<evidence type="ECO:0000256" key="8">
    <source>
        <dbReference type="SAM" id="Coils"/>
    </source>
</evidence>
<accession>A0A1I3CQA4</accession>
<dbReference type="GO" id="GO:0015288">
    <property type="term" value="F:porin activity"/>
    <property type="evidence" value="ECO:0007669"/>
    <property type="project" value="TreeGrafter"/>
</dbReference>
<keyword evidence="7" id="KW-0998">Cell outer membrane</keyword>
<organism evidence="10 11">
    <name type="scientific">Modicisalibacter xianhensis</name>
    <dbReference type="NCBI Taxonomy" id="442341"/>
    <lineage>
        <taxon>Bacteria</taxon>
        <taxon>Pseudomonadati</taxon>
        <taxon>Pseudomonadota</taxon>
        <taxon>Gammaproteobacteria</taxon>
        <taxon>Oceanospirillales</taxon>
        <taxon>Halomonadaceae</taxon>
        <taxon>Modicisalibacter</taxon>
    </lineage>
</organism>
<keyword evidence="5" id="KW-0812">Transmembrane</keyword>
<keyword evidence="4" id="KW-1134">Transmembrane beta strand</keyword>
<evidence type="ECO:0000256" key="2">
    <source>
        <dbReference type="ARBA" id="ARBA00007613"/>
    </source>
</evidence>
<protein>
    <submittedName>
        <fullName evidence="10">Outer membrane protein</fullName>
    </submittedName>
</protein>
<keyword evidence="11" id="KW-1185">Reference proteome</keyword>
<evidence type="ECO:0000313" key="10">
    <source>
        <dbReference type="EMBL" id="SFH76684.1"/>
    </source>
</evidence>
<dbReference type="PANTHER" id="PTHR30026">
    <property type="entry name" value="OUTER MEMBRANE PROTEIN TOLC"/>
    <property type="match status" value="1"/>
</dbReference>
<keyword evidence="8" id="KW-0175">Coiled coil</keyword>
<dbReference type="RefSeq" id="WP_092847076.1">
    <property type="nucleotide sequence ID" value="NZ_FOPY01000009.1"/>
</dbReference>
<dbReference type="STRING" id="442341.SAMN04487959_10926"/>
<evidence type="ECO:0000256" key="7">
    <source>
        <dbReference type="ARBA" id="ARBA00023237"/>
    </source>
</evidence>
<proteinExistence type="inferred from homology"/>
<dbReference type="PANTHER" id="PTHR30026:SF20">
    <property type="entry name" value="OUTER MEMBRANE PROTEIN TOLC"/>
    <property type="match status" value="1"/>
</dbReference>
<dbReference type="Gene3D" id="1.20.1600.10">
    <property type="entry name" value="Outer membrane efflux proteins (OEP)"/>
    <property type="match status" value="1"/>
</dbReference>
<dbReference type="EMBL" id="FOPY01000009">
    <property type="protein sequence ID" value="SFH76684.1"/>
    <property type="molecule type" value="Genomic_DNA"/>
</dbReference>
<feature type="signal peptide" evidence="9">
    <location>
        <begin position="1"/>
        <end position="23"/>
    </location>
</feature>
<keyword evidence="9" id="KW-0732">Signal</keyword>
<keyword evidence="6" id="KW-0472">Membrane</keyword>
<gene>
    <name evidence="10" type="ORF">SAMN04487959_10926</name>
</gene>
<evidence type="ECO:0000313" key="11">
    <source>
        <dbReference type="Proteomes" id="UP000199040"/>
    </source>
</evidence>
<evidence type="ECO:0000256" key="9">
    <source>
        <dbReference type="SAM" id="SignalP"/>
    </source>
</evidence>
<keyword evidence="3" id="KW-0813">Transport</keyword>
<feature type="coiled-coil region" evidence="8">
    <location>
        <begin position="220"/>
        <end position="254"/>
    </location>
</feature>
<sequence length="487" mass="53784">MQHATGKLFLLLGLLSIGNVVQAQLPGSDPLGLGIAPASDALDEIDSQAGLPSLTRLFALALENDSELMRQRYESQATGQEVPMARAALRPQIEASASAIYQRADNIYTQNPEDYPAEVYDDRISGTTNDTLWRIDVTQPLFSLERWRSVDKALAQADAADLRIVVAERNLALSLVDAYLNAYLASRKLGLLDAKREALNLQRRQAQRAYDLGIGDRINLLEAQSRLDQAVADQVKAENELANALSDLERLTGRLPDFRGSALGGIEPVTLEHEWENTQQWLSRVDDNAEVRLANQLYQVAQLDTGVRRAGHYPELNLTVGYRDLNSSDELRSSEDVTASLELDIPIYRGGYTSASIRQGELVALASREALTNERRLARQEVRKRLRSLQGNARQLEALSRSIESSLLFLEAAIRGENLGLRDLVDVLDARAELYDLRIQFVEVLCQYLGDKTYLEAATGALDTADLVAITARLREVSQAPESSSGA</sequence>
<dbReference type="InterPro" id="IPR003423">
    <property type="entry name" value="OMP_efflux"/>
</dbReference>
<evidence type="ECO:0000256" key="4">
    <source>
        <dbReference type="ARBA" id="ARBA00022452"/>
    </source>
</evidence>
<dbReference type="GO" id="GO:1990281">
    <property type="term" value="C:efflux pump complex"/>
    <property type="evidence" value="ECO:0007669"/>
    <property type="project" value="TreeGrafter"/>
</dbReference>
<dbReference type="Pfam" id="PF02321">
    <property type="entry name" value="OEP"/>
    <property type="match status" value="2"/>
</dbReference>
<dbReference type="GO" id="GO:0015562">
    <property type="term" value="F:efflux transmembrane transporter activity"/>
    <property type="evidence" value="ECO:0007669"/>
    <property type="project" value="InterPro"/>
</dbReference>